<name>A0A9D2P1S7_9FIRM</name>
<evidence type="ECO:0000256" key="2">
    <source>
        <dbReference type="SAM" id="SignalP"/>
    </source>
</evidence>
<protein>
    <submittedName>
        <fullName evidence="4">S-layer homology domain-containing protein</fullName>
    </submittedName>
</protein>
<keyword evidence="2" id="KW-0732">Signal</keyword>
<sequence length="1280" mass="138140">MKKQTSLGRLLSLLTAAALLTGLCVFPASAAESSDTPAASFVNTSGDGGENYISLCDARTFQAMIPVDMTEEEAAAAAETVVWSLDYDEALVYVDPELYPNHTQGGPLDSWTLRDGTGNLFTDVQTTAETVDGQVYLTVAFANDYYYDLFADLPNNLRGYQTNGGTYLDLSGWYDLTATAADGTVLGSVSGVKITPYDEFHTMQELYESMDELVAYAQENTDLYVVRESMGMSQGDNGLESLDMPYLIVAKDQAAVEKWQEIKAEAESDPTSLIEKLESGTLGDYQVPVLFSNIHSNEVAAPDGVMKFAWMLVEAAASEEGTLTYQDLTGFTAEGEAKLAEQMGPAGEEGSIAIPDLVADDATYLGFLKATDEPGTVSPWETSYQLDLEQYYNVETVTLDMDELLDDVFFLIVPEENVEGRTYVTRTSSGGFDLNRDNSFQTQAETQNMTQFIAEWNPVSFTEFHGQHKEFQCEPCDPPHEPNFEYDLLAEHLMGGGEALGIAAVANNDTFNSYSIPQRDYLAYTGETTEDGSYQTQWVDPWDDMSTSYTPQYSMLHGTVAYTVELPSHNDDAVDLVAYGALGQSVYVAENKESYLLNQTKIFERGVTNANSDAYELVGQWFTDQYDVEGAEAELFRPEYDGEGQNGNFYPECYIIPLDGANQSNLQAADEMLTYLVRNGVDVMIADTAFSYNGVEYPAGTAVVSMYQAKRSVANGVLYDGTVITEWPVLYSEGITAFNHTRGFDMITCAEPAAYEVIAAACSVSDTWSVSSAFSGVEGENVVLMNASEASTSAVNDLLRAGKSVSLITSGEYEGSFLISYADWQSVSGDYLLTGIGVSASLSGLGAQPMTKAPVIYISGKPEDNDSGFVKTTLVSGAYQYNYDRQAMELLGFTVTDNAAEADLIIGAAALDDQALAAVQSGTPYIGYGSNAMDSAVELFADGALVYETAGDAAMDALAYVTYPTDSLITASYVSEGDDILYGYGAGYFAAIPEGAQVLVRLDSSRELLEGFLPSTGDHYADFLNDSIQAISYQGAGANGAELDVVLFANTLTNKVHQRDEFNFISNAAWAAVLGETSESVDEPATGYTDVAADAWYADAVTAVTQQGLMNGTGATTFGPDVTTDRAMLVTVLWRMAGAPGLEDENLGYPFADVDAGSWYGTAVYWARLNGVTAGTSDSTFSPEGTLTREQAVTMFYNYAKAQGVDVSLPENTITPTQVAPLNGYPDWESVSDWAWDAMNWAGWTDLITGTGDGTLAPQAPVSRAELATLLVRFTANMEG</sequence>
<evidence type="ECO:0000259" key="3">
    <source>
        <dbReference type="PROSITE" id="PS51272"/>
    </source>
</evidence>
<reference evidence="4" key="1">
    <citation type="journal article" date="2021" name="PeerJ">
        <title>Extensive microbial diversity within the chicken gut microbiome revealed by metagenomics and culture.</title>
        <authorList>
            <person name="Gilroy R."/>
            <person name="Ravi A."/>
            <person name="Getino M."/>
            <person name="Pursley I."/>
            <person name="Horton D.L."/>
            <person name="Alikhan N.F."/>
            <person name="Baker D."/>
            <person name="Gharbi K."/>
            <person name="Hall N."/>
            <person name="Watson M."/>
            <person name="Adriaenssens E.M."/>
            <person name="Foster-Nyarko E."/>
            <person name="Jarju S."/>
            <person name="Secka A."/>
            <person name="Antonio M."/>
            <person name="Oren A."/>
            <person name="Chaudhuri R.R."/>
            <person name="La Ragione R."/>
            <person name="Hildebrand F."/>
            <person name="Pallen M.J."/>
        </authorList>
    </citation>
    <scope>NUCLEOTIDE SEQUENCE</scope>
    <source>
        <strain evidence="4">CHK186-1790</strain>
    </source>
</reference>
<dbReference type="Gene3D" id="3.40.630.10">
    <property type="entry name" value="Zn peptidases"/>
    <property type="match status" value="1"/>
</dbReference>
<dbReference type="PROSITE" id="PS51272">
    <property type="entry name" value="SLH"/>
    <property type="match status" value="3"/>
</dbReference>
<accession>A0A9D2P1S7</accession>
<dbReference type="AlphaFoldDB" id="A0A9D2P1S7"/>
<feature type="domain" description="SLH" evidence="3">
    <location>
        <begin position="1084"/>
        <end position="1146"/>
    </location>
</feature>
<evidence type="ECO:0000256" key="1">
    <source>
        <dbReference type="ARBA" id="ARBA00022737"/>
    </source>
</evidence>
<comment type="caution">
    <text evidence="4">The sequence shown here is derived from an EMBL/GenBank/DDBJ whole genome shotgun (WGS) entry which is preliminary data.</text>
</comment>
<feature type="signal peptide" evidence="2">
    <location>
        <begin position="1"/>
        <end position="30"/>
    </location>
</feature>
<organism evidence="4 5">
    <name type="scientific">Candidatus Intestinimonas pullistercoris</name>
    <dbReference type="NCBI Taxonomy" id="2838623"/>
    <lineage>
        <taxon>Bacteria</taxon>
        <taxon>Bacillati</taxon>
        <taxon>Bacillota</taxon>
        <taxon>Clostridia</taxon>
        <taxon>Eubacteriales</taxon>
        <taxon>Intestinimonas</taxon>
    </lineage>
</organism>
<dbReference type="Pfam" id="PF00395">
    <property type="entry name" value="SLH"/>
    <property type="match status" value="3"/>
</dbReference>
<feature type="domain" description="SLH" evidence="3">
    <location>
        <begin position="1222"/>
        <end position="1280"/>
    </location>
</feature>
<dbReference type="Proteomes" id="UP000823882">
    <property type="component" value="Unassembled WGS sequence"/>
</dbReference>
<feature type="domain" description="SLH" evidence="3">
    <location>
        <begin position="1147"/>
        <end position="1210"/>
    </location>
</feature>
<proteinExistence type="predicted"/>
<keyword evidence="1" id="KW-0677">Repeat</keyword>
<gene>
    <name evidence="4" type="ORF">H9701_07165</name>
</gene>
<reference evidence="4" key="2">
    <citation type="submission" date="2021-04" db="EMBL/GenBank/DDBJ databases">
        <authorList>
            <person name="Gilroy R."/>
        </authorList>
    </citation>
    <scope>NUCLEOTIDE SEQUENCE</scope>
    <source>
        <strain evidence="4">CHK186-1790</strain>
    </source>
</reference>
<dbReference type="CDD" id="cd06244">
    <property type="entry name" value="M14-like"/>
    <property type="match status" value="1"/>
</dbReference>
<feature type="chain" id="PRO_5039455346" evidence="2">
    <location>
        <begin position="31"/>
        <end position="1280"/>
    </location>
</feature>
<dbReference type="SUPFAM" id="SSF53187">
    <property type="entry name" value="Zn-dependent exopeptidases"/>
    <property type="match status" value="1"/>
</dbReference>
<dbReference type="InterPro" id="IPR001119">
    <property type="entry name" value="SLH_dom"/>
</dbReference>
<evidence type="ECO:0000313" key="5">
    <source>
        <dbReference type="Proteomes" id="UP000823882"/>
    </source>
</evidence>
<evidence type="ECO:0000313" key="4">
    <source>
        <dbReference type="EMBL" id="HJC41315.1"/>
    </source>
</evidence>
<dbReference type="EMBL" id="DWWJ01000125">
    <property type="protein sequence ID" value="HJC41315.1"/>
    <property type="molecule type" value="Genomic_DNA"/>
</dbReference>